<name>A0A1B0GKJ0_LUTLO</name>
<keyword evidence="3" id="KW-1185">Reference proteome</keyword>
<dbReference type="InterPro" id="IPR006553">
    <property type="entry name" value="Leu-rich_rpt_Cys-con_subtyp"/>
</dbReference>
<dbReference type="GO" id="GO:0031146">
    <property type="term" value="P:SCF-dependent proteasomal ubiquitin-dependent protein catabolic process"/>
    <property type="evidence" value="ECO:0007669"/>
    <property type="project" value="TreeGrafter"/>
</dbReference>
<accession>A0A1B0GKJ0</accession>
<dbReference type="InterPro" id="IPR032675">
    <property type="entry name" value="LRR_dom_sf"/>
</dbReference>
<dbReference type="GO" id="GO:0019005">
    <property type="term" value="C:SCF ubiquitin ligase complex"/>
    <property type="evidence" value="ECO:0007669"/>
    <property type="project" value="TreeGrafter"/>
</dbReference>
<dbReference type="Gene3D" id="3.80.10.10">
    <property type="entry name" value="Ribonuclease Inhibitor"/>
    <property type="match status" value="1"/>
</dbReference>
<dbReference type="PANTHER" id="PTHR13318">
    <property type="entry name" value="PARTNER OF PAIRED, ISOFORM B-RELATED"/>
    <property type="match status" value="1"/>
</dbReference>
<evidence type="ECO:0000313" key="3">
    <source>
        <dbReference type="Proteomes" id="UP000092461"/>
    </source>
</evidence>
<dbReference type="SUPFAM" id="SSF52047">
    <property type="entry name" value="RNI-like"/>
    <property type="match status" value="1"/>
</dbReference>
<sequence length="278" mass="31966">MECEGSSAVFSTTLLDLPVEDILVTHIAKYLNWWDLFAFRRCSRSCKGIAERMLAAGLWDLKIYQWAHPKAPYRIIFENCTRLRRISFSTLYWLTDERFRVLLSNNPFLEDVCLIVCVVLRSKGFLALAEHSANLRRLTLSHCYFNDDFLRALNENNNQLLKVDFSYSQRFSRGGLQEFFKKQPHLEDINLRGVRCNIRSSLSVIMRNCPNLHTLDIKGCRGVHEDDVLELAKKCPKLHTINRSCRLSEETLKSLKSKGIATDFVCSGSSDGSTDEDS</sequence>
<dbReference type="EMBL" id="AJWK01028985">
    <property type="status" value="NOT_ANNOTATED_CDS"/>
    <property type="molecule type" value="Genomic_DNA"/>
</dbReference>
<dbReference type="SMART" id="SM00367">
    <property type="entry name" value="LRR_CC"/>
    <property type="match status" value="3"/>
</dbReference>
<reference evidence="1" key="2">
    <citation type="journal article" date="2020" name="BMC">
        <title>Leishmania infection induces a limited differential gene expression in the sand fly midgut.</title>
        <authorList>
            <person name="Coutinho-Abreu I.V."/>
            <person name="Serafim T.D."/>
            <person name="Meneses C."/>
            <person name="Kamhawi S."/>
            <person name="Oliveira F."/>
            <person name="Valenzuela J.G."/>
        </authorList>
    </citation>
    <scope>NUCLEOTIDE SEQUENCE</scope>
    <source>
        <strain evidence="1">Jacobina</strain>
        <tissue evidence="1">Midgut</tissue>
    </source>
</reference>
<organism evidence="2 3">
    <name type="scientific">Lutzomyia longipalpis</name>
    <name type="common">Sand fly</name>
    <dbReference type="NCBI Taxonomy" id="7200"/>
    <lineage>
        <taxon>Eukaryota</taxon>
        <taxon>Metazoa</taxon>
        <taxon>Ecdysozoa</taxon>
        <taxon>Arthropoda</taxon>
        <taxon>Hexapoda</taxon>
        <taxon>Insecta</taxon>
        <taxon>Pterygota</taxon>
        <taxon>Neoptera</taxon>
        <taxon>Endopterygota</taxon>
        <taxon>Diptera</taxon>
        <taxon>Nematocera</taxon>
        <taxon>Psychodoidea</taxon>
        <taxon>Psychodidae</taxon>
        <taxon>Lutzomyia</taxon>
        <taxon>Lutzomyia</taxon>
    </lineage>
</organism>
<dbReference type="VEuPathDB" id="VectorBase:LLONM1_002818"/>
<dbReference type="Proteomes" id="UP000092461">
    <property type="component" value="Unassembled WGS sequence"/>
</dbReference>
<proteinExistence type="predicted"/>
<dbReference type="EMBL" id="GITU01005150">
    <property type="protein sequence ID" value="MBC1173853.1"/>
    <property type="molecule type" value="Transcribed_RNA"/>
</dbReference>
<evidence type="ECO:0000313" key="1">
    <source>
        <dbReference type="EMBL" id="MBC1173853.1"/>
    </source>
</evidence>
<evidence type="ECO:0000313" key="2">
    <source>
        <dbReference type="EnsemblMetazoa" id="LLOJ008552-PA"/>
    </source>
</evidence>
<protein>
    <submittedName>
        <fullName evidence="1">Putative leucine rich repeat some</fullName>
    </submittedName>
</protein>
<dbReference type="VEuPathDB" id="VectorBase:LLOJ008552"/>
<reference evidence="2" key="3">
    <citation type="submission" date="2020-05" db="UniProtKB">
        <authorList>
            <consortium name="EnsemblMetazoa"/>
        </authorList>
    </citation>
    <scope>IDENTIFICATION</scope>
    <source>
        <strain evidence="2">Jacobina</strain>
    </source>
</reference>
<dbReference type="AlphaFoldDB" id="A0A1B0GKJ0"/>
<dbReference type="EnsemblMetazoa" id="LLOJ008552-RA">
    <property type="protein sequence ID" value="LLOJ008552-PA"/>
    <property type="gene ID" value="LLOJ008552"/>
</dbReference>
<reference evidence="3" key="1">
    <citation type="submission" date="2012-05" db="EMBL/GenBank/DDBJ databases">
        <title>Whole Genome Assembly of Lutzomyia longipalpis.</title>
        <authorList>
            <person name="Richards S."/>
            <person name="Qu C."/>
            <person name="Dillon R."/>
            <person name="Worley K."/>
            <person name="Scherer S."/>
            <person name="Batterton M."/>
            <person name="Taylor A."/>
            <person name="Hawes A."/>
            <person name="Hernandez B."/>
            <person name="Kovar C."/>
            <person name="Mandapat C."/>
            <person name="Pham C."/>
            <person name="Qu C."/>
            <person name="Jing C."/>
            <person name="Bess C."/>
            <person name="Bandaranaike D."/>
            <person name="Ngo D."/>
            <person name="Ongeri F."/>
            <person name="Arias F."/>
            <person name="Lara F."/>
            <person name="Weissenberger G."/>
            <person name="Kamau G."/>
            <person name="Han H."/>
            <person name="Shen H."/>
            <person name="Dinh H."/>
            <person name="Khalil I."/>
            <person name="Jones J."/>
            <person name="Shafer J."/>
            <person name="Jayaseelan J."/>
            <person name="Quiroz J."/>
            <person name="Blankenburg K."/>
            <person name="Nguyen L."/>
            <person name="Jackson L."/>
            <person name="Francisco L."/>
            <person name="Tang L.-Y."/>
            <person name="Pu L.-L."/>
            <person name="Perales L."/>
            <person name="Lorensuhewa L."/>
            <person name="Munidasa M."/>
            <person name="Coyle M."/>
            <person name="Taylor M."/>
            <person name="Puazo M."/>
            <person name="Firestine M."/>
            <person name="Scheel M."/>
            <person name="Javaid M."/>
            <person name="Wang M."/>
            <person name="Li M."/>
            <person name="Tabassum N."/>
            <person name="Saada N."/>
            <person name="Osuji N."/>
            <person name="Aqrawi P."/>
            <person name="Fu Q."/>
            <person name="Thornton R."/>
            <person name="Raj R."/>
            <person name="Goodspeed R."/>
            <person name="Mata R."/>
            <person name="Najjar R."/>
            <person name="Gubbala S."/>
            <person name="Lee S."/>
            <person name="Denson S."/>
            <person name="Patil S."/>
            <person name="Macmil S."/>
            <person name="Qi S."/>
            <person name="Matskevitch T."/>
            <person name="Palculict T."/>
            <person name="Mathew T."/>
            <person name="Vee V."/>
            <person name="Velamala V."/>
            <person name="Korchina V."/>
            <person name="Cai W."/>
            <person name="Liu W."/>
            <person name="Dai W."/>
            <person name="Zou X."/>
            <person name="Zhu Y."/>
            <person name="Zhang Y."/>
            <person name="Wu Y.-Q."/>
            <person name="Xin Y."/>
            <person name="Nazarath L."/>
            <person name="Kovar C."/>
            <person name="Han Y."/>
            <person name="Muzny D."/>
            <person name="Gibbs R."/>
        </authorList>
    </citation>
    <scope>NUCLEOTIDE SEQUENCE [LARGE SCALE GENOMIC DNA]</scope>
    <source>
        <strain evidence="3">Jacobina</strain>
    </source>
</reference>